<evidence type="ECO:0000313" key="1">
    <source>
        <dbReference type="EMBL" id="KAI5664147.1"/>
    </source>
</evidence>
<gene>
    <name evidence="1" type="ORF">M9H77_23470</name>
</gene>
<dbReference type="EMBL" id="CM044705">
    <property type="protein sequence ID" value="KAI5664147.1"/>
    <property type="molecule type" value="Genomic_DNA"/>
</dbReference>
<reference evidence="2" key="1">
    <citation type="journal article" date="2023" name="Nat. Plants">
        <title>Single-cell RNA sequencing provides a high-resolution roadmap for understanding the multicellular compartmentation of specialized metabolism.</title>
        <authorList>
            <person name="Sun S."/>
            <person name="Shen X."/>
            <person name="Li Y."/>
            <person name="Li Y."/>
            <person name="Wang S."/>
            <person name="Li R."/>
            <person name="Zhang H."/>
            <person name="Shen G."/>
            <person name="Guo B."/>
            <person name="Wei J."/>
            <person name="Xu J."/>
            <person name="St-Pierre B."/>
            <person name="Chen S."/>
            <person name="Sun C."/>
        </authorList>
    </citation>
    <scope>NUCLEOTIDE SEQUENCE [LARGE SCALE GENOMIC DNA]</scope>
</reference>
<accession>A0ACC0AUM3</accession>
<name>A0ACC0AUM3_CATRO</name>
<sequence>MAQPVSTWTSHHALWWNGCLVESQEGLKIKVGPRADLISSERSGAQQATEVLGQEFLDQISLEGHMFIFYLFRLEPFVKFLFMLSCKLLMVGTSQVISEHQGLILGLKRWILDKLEGTLIDEPSRTTSSSSSSYSLREIVPEKEPIPVIDLSDDESVEGPDIAPVAPRIGLGTSIEEDPSEPTSDTEMMPEPERVALAATGDMGTFVANSLPVAVSPTPIPPRVEATGQQIMELREEISQVDALFYTARQAHRQATVRAVMLEVELGQAREAHVARERAIMELIDERDWLRRFISRFLGTTRDSVDRARVELESRPGCFGSQCPQAE</sequence>
<keyword evidence="2" id="KW-1185">Reference proteome</keyword>
<dbReference type="Proteomes" id="UP001060085">
    <property type="component" value="Linkage Group LG05"/>
</dbReference>
<proteinExistence type="predicted"/>
<protein>
    <submittedName>
        <fullName evidence="1">Uncharacterized protein</fullName>
    </submittedName>
</protein>
<evidence type="ECO:0000313" key="2">
    <source>
        <dbReference type="Proteomes" id="UP001060085"/>
    </source>
</evidence>
<organism evidence="1 2">
    <name type="scientific">Catharanthus roseus</name>
    <name type="common">Madagascar periwinkle</name>
    <name type="synonym">Vinca rosea</name>
    <dbReference type="NCBI Taxonomy" id="4058"/>
    <lineage>
        <taxon>Eukaryota</taxon>
        <taxon>Viridiplantae</taxon>
        <taxon>Streptophyta</taxon>
        <taxon>Embryophyta</taxon>
        <taxon>Tracheophyta</taxon>
        <taxon>Spermatophyta</taxon>
        <taxon>Magnoliopsida</taxon>
        <taxon>eudicotyledons</taxon>
        <taxon>Gunneridae</taxon>
        <taxon>Pentapetalae</taxon>
        <taxon>asterids</taxon>
        <taxon>lamiids</taxon>
        <taxon>Gentianales</taxon>
        <taxon>Apocynaceae</taxon>
        <taxon>Rauvolfioideae</taxon>
        <taxon>Vinceae</taxon>
        <taxon>Catharanthinae</taxon>
        <taxon>Catharanthus</taxon>
    </lineage>
</organism>
<comment type="caution">
    <text evidence="1">The sequence shown here is derived from an EMBL/GenBank/DDBJ whole genome shotgun (WGS) entry which is preliminary data.</text>
</comment>